<dbReference type="Gene3D" id="1.10.510.10">
    <property type="entry name" value="Transferase(Phosphotransferase) domain 1"/>
    <property type="match status" value="1"/>
</dbReference>
<feature type="transmembrane region" description="Helical" evidence="2">
    <location>
        <begin position="213"/>
        <end position="238"/>
    </location>
</feature>
<evidence type="ECO:0000313" key="4">
    <source>
        <dbReference type="Proteomes" id="UP001056164"/>
    </source>
</evidence>
<evidence type="ECO:0000313" key="3">
    <source>
        <dbReference type="EMBL" id="USS90288.1"/>
    </source>
</evidence>
<protein>
    <recommendedName>
        <fullName evidence="5">Type VII secretion protein EssB</fullName>
    </recommendedName>
</protein>
<comment type="similarity">
    <text evidence="1">Belongs to the EssB family.</text>
</comment>
<evidence type="ECO:0008006" key="5">
    <source>
        <dbReference type="Google" id="ProtNLM"/>
    </source>
</evidence>
<organism evidence="3 4">
    <name type="scientific">Fructilactobacillus carniphilus</name>
    <dbReference type="NCBI Taxonomy" id="2940297"/>
    <lineage>
        <taxon>Bacteria</taxon>
        <taxon>Bacillati</taxon>
        <taxon>Bacillota</taxon>
        <taxon>Bacilli</taxon>
        <taxon>Lactobacillales</taxon>
        <taxon>Lactobacillaceae</taxon>
        <taxon>Fructilactobacillus</taxon>
    </lineage>
</organism>
<keyword evidence="4" id="KW-1185">Reference proteome</keyword>
<dbReference type="RefSeq" id="WP_252794747.1">
    <property type="nucleotide sequence ID" value="NZ_CP097121.1"/>
</dbReference>
<proteinExistence type="inferred from homology"/>
<evidence type="ECO:0000256" key="2">
    <source>
        <dbReference type="SAM" id="Phobius"/>
    </source>
</evidence>
<evidence type="ECO:0000256" key="1">
    <source>
        <dbReference type="ARBA" id="ARBA00010163"/>
    </source>
</evidence>
<keyword evidence="2" id="KW-1133">Transmembrane helix</keyword>
<dbReference type="Pfam" id="PF10140">
    <property type="entry name" value="YukC"/>
    <property type="match status" value="1"/>
</dbReference>
<accession>A0ABY5BY38</accession>
<sequence length="392" mass="45118">MREISNGEMNLKINYLDDKIEVFLEAKQVQEGTMDIINDYLESDDNLFLTGKISHQEDGSYKIVYNNPGSLVSLRNMASHSSHFNRLKLALRVINLVNVPHYRFVMFLNPRNMVVTPNQDIKVAHRGIHELMDPMEITEAEKLKQIKAMIISIVVNKVEFDDVINDSKLIAKNKFAAKIIAIDSFEQLQNYMTKLTAIESKHQNSITKTMPKWVYRTLVWGSGLLLLISIVICISWAVSLHKTQGQRMELQSTNAYLDGRYQDAVNVMAKQNPDRLSVEEQYVLAQSYVHLSNLNNGQKTKFLDQLSPNSDNNLVMFWISDGRKKYNDELNYAKKLNDNELILHAYQQLLLEVKDNGSISGEKKQKLLKEYQDAVNSYQKKVSPKKDKNDNK</sequence>
<gene>
    <name evidence="3" type="ORF">M3M37_05445</name>
</gene>
<name>A0ABY5BY38_9LACO</name>
<keyword evidence="2" id="KW-0472">Membrane</keyword>
<dbReference type="InterPro" id="IPR042565">
    <property type="entry name" value="T7SS_EssB_C"/>
</dbReference>
<reference evidence="3" key="1">
    <citation type="submission" date="2022-05" db="EMBL/GenBank/DDBJ databases">
        <authorList>
            <person name="Oliphant S.A."/>
            <person name="Watson-Haigh N.S."/>
            <person name="Sumby K.M."/>
            <person name="Gardner J.M."/>
            <person name="Jiranek V."/>
        </authorList>
    </citation>
    <scope>NUCLEOTIDE SEQUENCE</scope>
    <source>
        <strain evidence="3">KI4_A6</strain>
    </source>
</reference>
<dbReference type="Gene3D" id="1.25.40.680">
    <property type="entry name" value="Type VII secretion system EssB, C-terminal-like domain"/>
    <property type="match status" value="1"/>
</dbReference>
<keyword evidence="2" id="KW-0812">Transmembrane</keyword>
<dbReference type="InterPro" id="IPR018778">
    <property type="entry name" value="T7SS_EssB"/>
</dbReference>
<dbReference type="EMBL" id="CP097121">
    <property type="protein sequence ID" value="USS90288.1"/>
    <property type="molecule type" value="Genomic_DNA"/>
</dbReference>
<dbReference type="Proteomes" id="UP001056164">
    <property type="component" value="Chromosome"/>
</dbReference>